<dbReference type="Proteomes" id="UP000008281">
    <property type="component" value="Unassembled WGS sequence"/>
</dbReference>
<feature type="transmembrane region" description="Helical" evidence="6">
    <location>
        <begin position="292"/>
        <end position="316"/>
    </location>
</feature>
<dbReference type="PANTHER" id="PTHR31216">
    <property type="entry name" value="SERPENTINE RECEPTOR CLASS BETA-1-RELATED-RELATED"/>
    <property type="match status" value="1"/>
</dbReference>
<dbReference type="EMBL" id="DS268414">
    <property type="protein sequence ID" value="EFP09457.1"/>
    <property type="molecule type" value="Genomic_DNA"/>
</dbReference>
<dbReference type="InterPro" id="IPR002184">
    <property type="entry name" value="7TM_GPCR_serpentine_rcpt_Srb"/>
</dbReference>
<dbReference type="InParanoid" id="E3LSW5"/>
<comment type="similarity">
    <text evidence="2">Belongs to the nematode receptor-like protein srb family.</text>
</comment>
<evidence type="ECO:0000256" key="6">
    <source>
        <dbReference type="SAM" id="Phobius"/>
    </source>
</evidence>
<gene>
    <name evidence="7" type="ORF">CRE_25097</name>
</gene>
<feature type="transmembrane region" description="Helical" evidence="6">
    <location>
        <begin position="30"/>
        <end position="52"/>
    </location>
</feature>
<evidence type="ECO:0000256" key="1">
    <source>
        <dbReference type="ARBA" id="ARBA00004141"/>
    </source>
</evidence>
<evidence type="ECO:0000256" key="4">
    <source>
        <dbReference type="ARBA" id="ARBA00022989"/>
    </source>
</evidence>
<feature type="transmembrane region" description="Helical" evidence="6">
    <location>
        <begin position="159"/>
        <end position="181"/>
    </location>
</feature>
<feature type="transmembrane region" description="Helical" evidence="6">
    <location>
        <begin position="248"/>
        <end position="272"/>
    </location>
</feature>
<dbReference type="eggNOG" id="ENOG502THCV">
    <property type="taxonomic scope" value="Eukaryota"/>
</dbReference>
<evidence type="ECO:0000256" key="5">
    <source>
        <dbReference type="ARBA" id="ARBA00023136"/>
    </source>
</evidence>
<reference evidence="7" key="1">
    <citation type="submission" date="2007-07" db="EMBL/GenBank/DDBJ databases">
        <title>PCAP assembly of the Caenorhabditis remanei genome.</title>
        <authorList>
            <consortium name="The Caenorhabditis remanei Sequencing Consortium"/>
            <person name="Wilson R.K."/>
        </authorList>
    </citation>
    <scope>NUCLEOTIDE SEQUENCE [LARGE SCALE GENOMIC DNA]</scope>
    <source>
        <strain evidence="7">PB4641</strain>
    </source>
</reference>
<comment type="subcellular location">
    <subcellularLocation>
        <location evidence="1">Membrane</location>
        <topology evidence="1">Multi-pass membrane protein</topology>
    </subcellularLocation>
</comment>
<dbReference type="FunCoup" id="E3LSW5">
    <property type="interactions" value="1"/>
</dbReference>
<accession>E3LSW5</accession>
<evidence type="ECO:0000313" key="7">
    <source>
        <dbReference type="EMBL" id="EFP09457.1"/>
    </source>
</evidence>
<organism evidence="8">
    <name type="scientific">Caenorhabditis remanei</name>
    <name type="common">Caenorhabditis vulgaris</name>
    <dbReference type="NCBI Taxonomy" id="31234"/>
    <lineage>
        <taxon>Eukaryota</taxon>
        <taxon>Metazoa</taxon>
        <taxon>Ecdysozoa</taxon>
        <taxon>Nematoda</taxon>
        <taxon>Chromadorea</taxon>
        <taxon>Rhabditida</taxon>
        <taxon>Rhabditina</taxon>
        <taxon>Rhabditomorpha</taxon>
        <taxon>Rhabditoidea</taxon>
        <taxon>Rhabditidae</taxon>
        <taxon>Peloderinae</taxon>
        <taxon>Caenorhabditis</taxon>
    </lineage>
</organism>
<sequence>MTTTSDSNIPNACITAYALSHHPIYRISQIYQFVILTLAVFPLVYFIFFKIIRSRFHGNLKVFHLSKCRKTLYFQWILNGYFGSVLLFNVAFLFMGFIQVVIPLIVSNECDLIINPFYYRIGCITGSLLMTLPTFFPISITIERFFATKMAKSYEKTPVMLGPILTVSVILIDSFLVFLIYENEEFSVGSISFVFLPAGVAPKMFSFFWMMLALNIVNFVFNFFLLNENSRLKKSNSTLTVRYQLEEVYLSTKFAISVIFVHVIFFGIYVSLTILSRYFGGFIIEDPINLSAVRGALMTMIATYNLIIGILAVYLYKRIQIKKSVEINGKIQMKSTGKAGARNYENAIFSIWNSTSSVTSKPTNAHSLTYHPIYRISQIYQLIVLGLSVIPLVYFIFWKVLKSSFHGNLKKLNPYFQCLLLGYFGAILSFSTVFLFLVIYFYRLGQKQTCGSVKGRKLTTQGRFIHVLYQKQN</sequence>
<evidence type="ECO:0000256" key="3">
    <source>
        <dbReference type="ARBA" id="ARBA00022692"/>
    </source>
</evidence>
<keyword evidence="3 6" id="KW-0812">Transmembrane</keyword>
<keyword evidence="4 6" id="KW-1133">Transmembrane helix</keyword>
<evidence type="ECO:0000256" key="2">
    <source>
        <dbReference type="ARBA" id="ARBA00006860"/>
    </source>
</evidence>
<keyword evidence="8" id="KW-1185">Reference proteome</keyword>
<dbReference type="OrthoDB" id="5870437at2759"/>
<dbReference type="GO" id="GO:0016020">
    <property type="term" value="C:membrane"/>
    <property type="evidence" value="ECO:0007669"/>
    <property type="project" value="UniProtKB-SubCell"/>
</dbReference>
<feature type="transmembrane region" description="Helical" evidence="6">
    <location>
        <begin position="117"/>
        <end position="138"/>
    </location>
</feature>
<dbReference type="Pfam" id="PF02175">
    <property type="entry name" value="7TM_GPCR_Srb"/>
    <property type="match status" value="2"/>
</dbReference>
<feature type="transmembrane region" description="Helical" evidence="6">
    <location>
        <begin position="207"/>
        <end position="227"/>
    </location>
</feature>
<dbReference type="OMA" id="IYRISQI"/>
<proteinExistence type="inferred from homology"/>
<name>E3LSW5_CAERE</name>
<feature type="transmembrane region" description="Helical" evidence="6">
    <location>
        <begin position="420"/>
        <end position="442"/>
    </location>
</feature>
<keyword evidence="5 6" id="KW-0472">Membrane</keyword>
<dbReference type="STRING" id="31234.E3LSW5"/>
<feature type="transmembrane region" description="Helical" evidence="6">
    <location>
        <begin position="73"/>
        <end position="105"/>
    </location>
</feature>
<dbReference type="GO" id="GO:0007606">
    <property type="term" value="P:sensory perception of chemical stimulus"/>
    <property type="evidence" value="ECO:0007669"/>
    <property type="project" value="InterPro"/>
</dbReference>
<dbReference type="PANTHER" id="PTHR31216:SF10">
    <property type="entry name" value="SERPENTINE RECEPTOR CLASS BETA-7"/>
    <property type="match status" value="1"/>
</dbReference>
<dbReference type="AlphaFoldDB" id="E3LSW5"/>
<dbReference type="GO" id="GO:0004888">
    <property type="term" value="F:transmembrane signaling receptor activity"/>
    <property type="evidence" value="ECO:0007669"/>
    <property type="project" value="InterPro"/>
</dbReference>
<protein>
    <submittedName>
        <fullName evidence="7">Uncharacterized protein</fullName>
    </submittedName>
</protein>
<feature type="transmembrane region" description="Helical" evidence="6">
    <location>
        <begin position="379"/>
        <end position="400"/>
    </location>
</feature>
<dbReference type="HOGENOM" id="CLU_045882_0_0_1"/>
<evidence type="ECO:0000313" key="8">
    <source>
        <dbReference type="Proteomes" id="UP000008281"/>
    </source>
</evidence>
<dbReference type="PRINTS" id="PR00699">
    <property type="entry name" value="TMPROTEINSRB"/>
</dbReference>